<evidence type="ECO:0000256" key="13">
    <source>
        <dbReference type="SAM" id="MobiDB-lite"/>
    </source>
</evidence>
<dbReference type="InterPro" id="IPR001594">
    <property type="entry name" value="Palmitoyltrfase_DHHC"/>
</dbReference>
<evidence type="ECO:0000256" key="5">
    <source>
        <dbReference type="ARBA" id="ARBA00022989"/>
    </source>
</evidence>
<feature type="transmembrane region" description="Helical" evidence="11 12">
    <location>
        <begin position="125"/>
        <end position="146"/>
    </location>
</feature>
<evidence type="ECO:0000256" key="7">
    <source>
        <dbReference type="ARBA" id="ARBA00023139"/>
    </source>
</evidence>
<comment type="catalytic activity">
    <reaction evidence="10 11 12">
        <text>L-cysteinyl-[protein] + hexadecanoyl-CoA = S-hexadecanoyl-L-cysteinyl-[protein] + CoA</text>
        <dbReference type="Rhea" id="RHEA:36683"/>
        <dbReference type="Rhea" id="RHEA-COMP:10131"/>
        <dbReference type="Rhea" id="RHEA-COMP:11032"/>
        <dbReference type="ChEBI" id="CHEBI:29950"/>
        <dbReference type="ChEBI" id="CHEBI:57287"/>
        <dbReference type="ChEBI" id="CHEBI:57379"/>
        <dbReference type="ChEBI" id="CHEBI:74151"/>
        <dbReference type="EC" id="2.3.1.225"/>
    </reaction>
</comment>
<evidence type="ECO:0000256" key="10">
    <source>
        <dbReference type="ARBA" id="ARBA00048048"/>
    </source>
</evidence>
<dbReference type="InterPro" id="IPR039859">
    <property type="entry name" value="PFA4/ZDH16/20/ERF2-like"/>
</dbReference>
<evidence type="ECO:0000256" key="11">
    <source>
        <dbReference type="HAMAP-Rule" id="MF_03199"/>
    </source>
</evidence>
<keyword evidence="4 11" id="KW-0256">Endoplasmic reticulum</keyword>
<reference evidence="15 16" key="1">
    <citation type="journal article" date="2023" name="Elife">
        <title>Identification of key yeast species and microbe-microbe interactions impacting larval growth of Drosophila in the wild.</title>
        <authorList>
            <person name="Mure A."/>
            <person name="Sugiura Y."/>
            <person name="Maeda R."/>
            <person name="Honda K."/>
            <person name="Sakurai N."/>
            <person name="Takahashi Y."/>
            <person name="Watada M."/>
            <person name="Katoh T."/>
            <person name="Gotoh A."/>
            <person name="Gotoh Y."/>
            <person name="Taniguchi I."/>
            <person name="Nakamura K."/>
            <person name="Hayashi T."/>
            <person name="Katayama T."/>
            <person name="Uemura T."/>
            <person name="Hattori Y."/>
        </authorList>
    </citation>
    <scope>NUCLEOTIDE SEQUENCE [LARGE SCALE GENOMIC DNA]</scope>
    <source>
        <strain evidence="15 16">KH-74</strain>
    </source>
</reference>
<evidence type="ECO:0000256" key="9">
    <source>
        <dbReference type="ARBA" id="ARBA00023315"/>
    </source>
</evidence>
<organism evidence="15 16">
    <name type="scientific">Maudiozyma humilis</name>
    <name type="common">Sour dough yeast</name>
    <name type="synonym">Kazachstania humilis</name>
    <dbReference type="NCBI Taxonomy" id="51915"/>
    <lineage>
        <taxon>Eukaryota</taxon>
        <taxon>Fungi</taxon>
        <taxon>Dikarya</taxon>
        <taxon>Ascomycota</taxon>
        <taxon>Saccharomycotina</taxon>
        <taxon>Saccharomycetes</taxon>
        <taxon>Saccharomycetales</taxon>
        <taxon>Saccharomycetaceae</taxon>
        <taxon>Maudiozyma</taxon>
    </lineage>
</organism>
<feature type="transmembrane region" description="Helical" evidence="11 12">
    <location>
        <begin position="12"/>
        <end position="35"/>
    </location>
</feature>
<keyword evidence="6 11" id="KW-0472">Membrane</keyword>
<keyword evidence="2 11" id="KW-0808">Transferase</keyword>
<dbReference type="GO" id="GO:0019706">
    <property type="term" value="F:protein-cysteine S-palmitoyltransferase activity"/>
    <property type="evidence" value="ECO:0007669"/>
    <property type="project" value="UniProtKB-UniRule"/>
</dbReference>
<feature type="region of interest" description="Disordered" evidence="13">
    <location>
        <begin position="325"/>
        <end position="345"/>
    </location>
</feature>
<evidence type="ECO:0000256" key="3">
    <source>
        <dbReference type="ARBA" id="ARBA00022692"/>
    </source>
</evidence>
<keyword evidence="16" id="KW-1185">Reference proteome</keyword>
<comment type="similarity">
    <text evidence="11">Belongs to the DHHC palmitoyltransferase family. PFA4 subfamily.</text>
</comment>
<keyword evidence="9 11" id="KW-0012">Acyltransferase</keyword>
<keyword evidence="7 11" id="KW-0564">Palmitate</keyword>
<evidence type="ECO:0000256" key="4">
    <source>
        <dbReference type="ARBA" id="ARBA00022824"/>
    </source>
</evidence>
<evidence type="ECO:0000256" key="2">
    <source>
        <dbReference type="ARBA" id="ARBA00022679"/>
    </source>
</evidence>
<dbReference type="GO" id="GO:0005789">
    <property type="term" value="C:endoplasmic reticulum membrane"/>
    <property type="evidence" value="ECO:0007669"/>
    <property type="project" value="UniProtKB-SubCell"/>
</dbReference>
<comment type="function">
    <text evidence="11">Mediates the reversible addition of palmitate to target proteins, thereby regulating their membrane association and biological function.</text>
</comment>
<evidence type="ECO:0000313" key="15">
    <source>
        <dbReference type="EMBL" id="GMM54439.1"/>
    </source>
</evidence>
<comment type="caution">
    <text evidence="15">The sequence shown here is derived from an EMBL/GenBank/DDBJ whole genome shotgun (WGS) entry which is preliminary data.</text>
</comment>
<evidence type="ECO:0000256" key="8">
    <source>
        <dbReference type="ARBA" id="ARBA00023288"/>
    </source>
</evidence>
<dbReference type="PANTHER" id="PTHR12246">
    <property type="entry name" value="PALMITOYLTRANSFERASE ZDHHC16"/>
    <property type="match status" value="1"/>
</dbReference>
<proteinExistence type="inferred from homology"/>
<accession>A0AAV5RV74</accession>
<sequence length="381" mass="44712">MAISFKRPWMGVAIPCFIIAFIGYNAHYFILVNFLSLGKQIFFQCILSMIWLSYYLAIMTNPGRPPKVTKDPANTQKFCKKCETYKPERSHHCKTCNQCVLMMDHHCPWTMNCVGYSNYPQFLRFLFWVIITTGYLLIQLCIRIKYIWDHRYLRSASYNITTKTELIFLTILTPFDAFILLTIFVLFIRCIRNQIFNGMTQIENWEQERLESLYYRRNSTLLQTLINQVWTIYPTEKTSVHETEAEELLEKKRQHRLRFMTIVNFPYDNGFMANMTTSLGSSPFNWIWPWGGPEGDGTSFEHSEVNMYEKGSSLQDIILSLPWPPDGGRQQASSGEQNVEVNQEDGEFVIRNNNVSIDRRSWQNDWGEELKDFGVDAEIDS</sequence>
<feature type="transmembrane region" description="Helical" evidence="11 12">
    <location>
        <begin position="41"/>
        <end position="58"/>
    </location>
</feature>
<feature type="transmembrane region" description="Helical" evidence="11 12">
    <location>
        <begin position="166"/>
        <end position="188"/>
    </location>
</feature>
<dbReference type="EMBL" id="BTGD01000003">
    <property type="protein sequence ID" value="GMM54439.1"/>
    <property type="molecule type" value="Genomic_DNA"/>
</dbReference>
<name>A0AAV5RV74_MAUHU</name>
<evidence type="ECO:0000256" key="12">
    <source>
        <dbReference type="RuleBase" id="RU079119"/>
    </source>
</evidence>
<evidence type="ECO:0000256" key="6">
    <source>
        <dbReference type="ARBA" id="ARBA00023136"/>
    </source>
</evidence>
<gene>
    <name evidence="11" type="primary">PFA4</name>
    <name evidence="15" type="ORF">DAKH74_010550</name>
</gene>
<protein>
    <recommendedName>
        <fullName evidence="11">Palmitoyltransferase PFA4</fullName>
        <ecNumber evidence="11">2.3.1.225</ecNumber>
    </recommendedName>
    <alternativeName>
        <fullName evidence="11">Protein S-acyltransferase</fullName>
        <shortName evidence="11">PAT</shortName>
    </alternativeName>
    <alternativeName>
        <fullName evidence="11">Protein fatty acyltransferase 4</fullName>
    </alternativeName>
</protein>
<evidence type="ECO:0000259" key="14">
    <source>
        <dbReference type="Pfam" id="PF01529"/>
    </source>
</evidence>
<dbReference type="HAMAP" id="MF_03199">
    <property type="entry name" value="DHHC_PAT_PFA4"/>
    <property type="match status" value="1"/>
</dbReference>
<feature type="domain" description="Palmitoyltransferase DHHC" evidence="14">
    <location>
        <begin position="75"/>
        <end position="207"/>
    </location>
</feature>
<feature type="active site" description="S-palmitoyl cysteine intermediate" evidence="11">
    <location>
        <position position="107"/>
    </location>
</feature>
<dbReference type="Pfam" id="PF01529">
    <property type="entry name" value="DHHC"/>
    <property type="match status" value="1"/>
</dbReference>
<dbReference type="EC" id="2.3.1.225" evidence="11"/>
<comment type="domain">
    <text evidence="11 12">The DHHC domain is required for palmitoyltransferase activity.</text>
</comment>
<comment type="subcellular location">
    <subcellularLocation>
        <location evidence="11">Endoplasmic reticulum membrane</location>
        <topology evidence="11">Multi-pass membrane protein</topology>
    </subcellularLocation>
    <subcellularLocation>
        <location evidence="1">Membrane</location>
        <topology evidence="1">Multi-pass membrane protein</topology>
    </subcellularLocation>
</comment>
<dbReference type="Proteomes" id="UP001377567">
    <property type="component" value="Unassembled WGS sequence"/>
</dbReference>
<dbReference type="InterPro" id="IPR033682">
    <property type="entry name" value="PFA4"/>
</dbReference>
<dbReference type="AlphaFoldDB" id="A0AAV5RV74"/>
<feature type="compositionally biased region" description="Polar residues" evidence="13">
    <location>
        <begin position="330"/>
        <end position="341"/>
    </location>
</feature>
<keyword evidence="8 11" id="KW-0449">Lipoprotein</keyword>
<evidence type="ECO:0000313" key="16">
    <source>
        <dbReference type="Proteomes" id="UP001377567"/>
    </source>
</evidence>
<evidence type="ECO:0000256" key="1">
    <source>
        <dbReference type="ARBA" id="ARBA00004141"/>
    </source>
</evidence>
<keyword evidence="3 11" id="KW-0812">Transmembrane</keyword>
<keyword evidence="5 11" id="KW-1133">Transmembrane helix</keyword>
<dbReference type="PROSITE" id="PS50216">
    <property type="entry name" value="DHHC"/>
    <property type="match status" value="1"/>
</dbReference>